<dbReference type="EMBL" id="CP053418">
    <property type="protein sequence ID" value="QJW84163.1"/>
    <property type="molecule type" value="Genomic_DNA"/>
</dbReference>
<dbReference type="NCBIfam" id="NF006617">
    <property type="entry name" value="PRK09184.1"/>
    <property type="match status" value="1"/>
</dbReference>
<organism evidence="3 4">
    <name type="scientific">Ramlibacter terrae</name>
    <dbReference type="NCBI Taxonomy" id="2732511"/>
    <lineage>
        <taxon>Bacteria</taxon>
        <taxon>Pseudomonadati</taxon>
        <taxon>Pseudomonadota</taxon>
        <taxon>Betaproteobacteria</taxon>
        <taxon>Burkholderiales</taxon>
        <taxon>Comamonadaceae</taxon>
        <taxon>Ramlibacter</taxon>
    </lineage>
</organism>
<protein>
    <submittedName>
        <fullName evidence="3">Acyl carrier protein</fullName>
    </submittedName>
</protein>
<proteinExistence type="predicted"/>
<dbReference type="Pfam" id="PF00550">
    <property type="entry name" value="PP-binding"/>
    <property type="match status" value="1"/>
</dbReference>
<feature type="region of interest" description="Disordered" evidence="1">
    <location>
        <begin position="1"/>
        <end position="38"/>
    </location>
</feature>
<dbReference type="PROSITE" id="PS50075">
    <property type="entry name" value="CARRIER"/>
    <property type="match status" value="1"/>
</dbReference>
<evidence type="ECO:0000313" key="3">
    <source>
        <dbReference type="EMBL" id="QJW84163.1"/>
    </source>
</evidence>
<evidence type="ECO:0000259" key="2">
    <source>
        <dbReference type="PROSITE" id="PS50075"/>
    </source>
</evidence>
<evidence type="ECO:0000313" key="4">
    <source>
        <dbReference type="Proteomes" id="UP000500826"/>
    </source>
</evidence>
<dbReference type="InterPro" id="IPR036736">
    <property type="entry name" value="ACP-like_sf"/>
</dbReference>
<accession>A0ABX6P281</accession>
<gene>
    <name evidence="3" type="ORF">HK414_10535</name>
</gene>
<keyword evidence="4" id="KW-1185">Reference proteome</keyword>
<dbReference type="Proteomes" id="UP000500826">
    <property type="component" value="Chromosome"/>
</dbReference>
<dbReference type="InterPro" id="IPR009081">
    <property type="entry name" value="PP-bd_ACP"/>
</dbReference>
<sequence length="127" mass="13741">MRSAACKESNPTREINSRIELAQGCTPEHDRSPLPGEDAPVASEALLREVADLVVKSLNLEVAPADIQPDEPLYGDGLGLDSIDILEVAPVVSKQYGLQLRADHEDNTKIFSSLRSLADHIAAQRTV</sequence>
<reference evidence="3 4" key="1">
    <citation type="submission" date="2020-05" db="EMBL/GenBank/DDBJ databases">
        <title>Ramlibacter rhizophilus sp. nov., isolated from rhizosphere soil of national flower Mugunghwa from South Korea.</title>
        <authorList>
            <person name="Zheng-Fei Y."/>
            <person name="Huan T."/>
        </authorList>
    </citation>
    <scope>NUCLEOTIDE SEQUENCE [LARGE SCALE GENOMIC DNA]</scope>
    <source>
        <strain evidence="3 4">H242</strain>
    </source>
</reference>
<name>A0ABX6P281_9BURK</name>
<dbReference type="SUPFAM" id="SSF47336">
    <property type="entry name" value="ACP-like"/>
    <property type="match status" value="1"/>
</dbReference>
<dbReference type="Gene3D" id="1.10.1200.10">
    <property type="entry name" value="ACP-like"/>
    <property type="match status" value="1"/>
</dbReference>
<feature type="domain" description="Carrier" evidence="2">
    <location>
        <begin position="44"/>
        <end position="125"/>
    </location>
</feature>
<evidence type="ECO:0000256" key="1">
    <source>
        <dbReference type="SAM" id="MobiDB-lite"/>
    </source>
</evidence>